<keyword evidence="3" id="KW-0119">Carbohydrate metabolism</keyword>
<reference evidence="6 7" key="1">
    <citation type="submission" date="2019-07" db="EMBL/GenBank/DDBJ databases">
        <title>Whole genome shotgun sequence of Microbacterium aerolatum NBRC 103071.</title>
        <authorList>
            <person name="Hosoyama A."/>
            <person name="Uohara A."/>
            <person name="Ohji S."/>
            <person name="Ichikawa N."/>
        </authorList>
    </citation>
    <scope>NUCLEOTIDE SEQUENCE [LARGE SCALE GENOMIC DNA]</scope>
    <source>
        <strain evidence="6 7">NBRC 103071</strain>
    </source>
</reference>
<protein>
    <recommendedName>
        <fullName evidence="5">Fibronectin type-III domain-containing protein</fullName>
    </recommendedName>
</protein>
<evidence type="ECO:0000256" key="1">
    <source>
        <dbReference type="ARBA" id="ARBA00022801"/>
    </source>
</evidence>
<feature type="domain" description="Fibronectin type-III" evidence="5">
    <location>
        <begin position="1169"/>
        <end position="1264"/>
    </location>
</feature>
<dbReference type="CDD" id="cd12215">
    <property type="entry name" value="ChiC_BD"/>
    <property type="match status" value="2"/>
</dbReference>
<comment type="caution">
    <text evidence="6">The sequence shown here is derived from an EMBL/GenBank/DDBJ whole genome shotgun (WGS) entry which is preliminary data.</text>
</comment>
<keyword evidence="3" id="KW-0624">Polysaccharide degradation</keyword>
<keyword evidence="2" id="KW-0326">Glycosidase</keyword>
<dbReference type="InterPro" id="IPR014718">
    <property type="entry name" value="GH-type_carb-bd"/>
</dbReference>
<dbReference type="InterPro" id="IPR003610">
    <property type="entry name" value="CBM5/12"/>
</dbReference>
<dbReference type="Pfam" id="PF24135">
    <property type="entry name" value="DUF7402"/>
    <property type="match status" value="1"/>
</dbReference>
<dbReference type="Pfam" id="PF00754">
    <property type="entry name" value="F5_F8_type_C"/>
    <property type="match status" value="1"/>
</dbReference>
<dbReference type="InterPro" id="IPR041371">
    <property type="entry name" value="GH92_N"/>
</dbReference>
<dbReference type="CDD" id="cd00063">
    <property type="entry name" value="FN3"/>
    <property type="match status" value="1"/>
</dbReference>
<evidence type="ECO:0000256" key="2">
    <source>
        <dbReference type="ARBA" id="ARBA00023295"/>
    </source>
</evidence>
<evidence type="ECO:0000256" key="4">
    <source>
        <dbReference type="SAM" id="SignalP"/>
    </source>
</evidence>
<dbReference type="InterPro" id="IPR050883">
    <property type="entry name" value="PNGase"/>
</dbReference>
<keyword evidence="7" id="KW-1185">Reference proteome</keyword>
<evidence type="ECO:0000313" key="6">
    <source>
        <dbReference type="EMBL" id="GEK87708.1"/>
    </source>
</evidence>
<evidence type="ECO:0000313" key="7">
    <source>
        <dbReference type="Proteomes" id="UP000321225"/>
    </source>
</evidence>
<dbReference type="Gene3D" id="2.70.98.10">
    <property type="match status" value="1"/>
</dbReference>
<dbReference type="GO" id="GO:0005576">
    <property type="term" value="C:extracellular region"/>
    <property type="evidence" value="ECO:0007669"/>
    <property type="project" value="InterPro"/>
</dbReference>
<dbReference type="Gene3D" id="2.10.10.20">
    <property type="entry name" value="Carbohydrate-binding module superfamily 5/12"/>
    <property type="match status" value="2"/>
</dbReference>
<name>A0A511AHT6_9MICO</name>
<dbReference type="Gene3D" id="3.30.2080.10">
    <property type="entry name" value="GH92 mannosidase domain"/>
    <property type="match status" value="1"/>
</dbReference>
<dbReference type="SUPFAM" id="SSF49785">
    <property type="entry name" value="Galactose-binding domain-like"/>
    <property type="match status" value="2"/>
</dbReference>
<dbReference type="SMART" id="SM00495">
    <property type="entry name" value="ChtBD3"/>
    <property type="match status" value="2"/>
</dbReference>
<dbReference type="Gene3D" id="2.60.120.260">
    <property type="entry name" value="Galactose-binding domain-like"/>
    <property type="match status" value="2"/>
</dbReference>
<gene>
    <name evidence="6" type="ORF">MAE01_28840</name>
</gene>
<dbReference type="InterPro" id="IPR055826">
    <property type="entry name" value="DUF7402"/>
</dbReference>
<dbReference type="PANTHER" id="PTHR12143">
    <property type="entry name" value="PEPTIDE N-GLYCANASE PNGASE -RELATED"/>
    <property type="match status" value="1"/>
</dbReference>
<dbReference type="RefSeq" id="WP_222591687.1">
    <property type="nucleotide sequence ID" value="NZ_BJUW01000018.1"/>
</dbReference>
<dbReference type="EMBL" id="BJUW01000018">
    <property type="protein sequence ID" value="GEK87708.1"/>
    <property type="molecule type" value="Genomic_DNA"/>
</dbReference>
<organism evidence="6 7">
    <name type="scientific">Microbacterium aerolatum</name>
    <dbReference type="NCBI Taxonomy" id="153731"/>
    <lineage>
        <taxon>Bacteria</taxon>
        <taxon>Bacillati</taxon>
        <taxon>Actinomycetota</taxon>
        <taxon>Actinomycetes</taxon>
        <taxon>Micrococcales</taxon>
        <taxon>Microbacteriaceae</taxon>
        <taxon>Microbacterium</taxon>
    </lineage>
</organism>
<dbReference type="GO" id="GO:0004553">
    <property type="term" value="F:hydrolase activity, hydrolyzing O-glycosyl compounds"/>
    <property type="evidence" value="ECO:0007669"/>
    <property type="project" value="InterPro"/>
</dbReference>
<evidence type="ECO:0000256" key="3">
    <source>
        <dbReference type="ARBA" id="ARBA00023326"/>
    </source>
</evidence>
<dbReference type="InterPro" id="IPR008979">
    <property type="entry name" value="Galactose-bd-like_sf"/>
</dbReference>
<dbReference type="Pfam" id="PF02839">
    <property type="entry name" value="CBM_5_12"/>
    <property type="match status" value="2"/>
</dbReference>
<dbReference type="Pfam" id="PF00041">
    <property type="entry name" value="fn3"/>
    <property type="match status" value="1"/>
</dbReference>
<dbReference type="InterPro" id="IPR036116">
    <property type="entry name" value="FN3_sf"/>
</dbReference>
<keyword evidence="1" id="KW-0378">Hydrolase</keyword>
<dbReference type="InterPro" id="IPR003961">
    <property type="entry name" value="FN3_dom"/>
</dbReference>
<dbReference type="PANTHER" id="PTHR12143:SF39">
    <property type="entry name" value="SECRETED PROTEIN"/>
    <property type="match status" value="1"/>
</dbReference>
<feature type="signal peptide" evidence="4">
    <location>
        <begin position="1"/>
        <end position="29"/>
    </location>
</feature>
<dbReference type="InterPro" id="IPR012939">
    <property type="entry name" value="Glyco_hydro_92"/>
</dbReference>
<dbReference type="InterPro" id="IPR000421">
    <property type="entry name" value="FA58C"/>
</dbReference>
<dbReference type="GO" id="GO:0005829">
    <property type="term" value="C:cytosol"/>
    <property type="evidence" value="ECO:0007669"/>
    <property type="project" value="TreeGrafter"/>
</dbReference>
<dbReference type="GO" id="GO:0000272">
    <property type="term" value="P:polysaccharide catabolic process"/>
    <property type="evidence" value="ECO:0007669"/>
    <property type="project" value="UniProtKB-KW"/>
</dbReference>
<dbReference type="Proteomes" id="UP000321225">
    <property type="component" value="Unassembled WGS sequence"/>
</dbReference>
<dbReference type="InterPro" id="IPR013783">
    <property type="entry name" value="Ig-like_fold"/>
</dbReference>
<dbReference type="GO" id="GO:0000224">
    <property type="term" value="F:peptide-N4-(N-acetyl-beta-glucosaminyl)asparagine amidase activity"/>
    <property type="evidence" value="ECO:0007669"/>
    <property type="project" value="TreeGrafter"/>
</dbReference>
<dbReference type="Pfam" id="PF17678">
    <property type="entry name" value="Glyco_hydro_92N"/>
    <property type="match status" value="1"/>
</dbReference>
<feature type="chain" id="PRO_5039389719" description="Fibronectin type-III domain-containing protein" evidence="4">
    <location>
        <begin position="30"/>
        <end position="1363"/>
    </location>
</feature>
<sequence>MKSRKLGMQNRMLAGLTAAVLTTGMLVGAADASFAAASSTPNQERDYVGLVNPWVEADIARFFFFQSASNPFGMVKLRPDTTTHHARGTGYRHNENDVKGFSHLHDWQLSGVQVMPTSGESVSKLEGDTGWQSHVEHDDSELAQPGYHRLHLDRYDIDAELTTTDRVGMHRYTYGAGGPSEIIVNLGGVLGEAVMDDAHVTRVSDHEIEGYVNQHGERYPGRHDTTLYFNIQFDTPFDSMGGWADGALVADGAAVDEVTGPDSGVYVNYDHLDAGDQVQMKVALSLTGTDGARRNLEAELPGWDFDDVKAASQDRWNEMLGRIDVQGGTEQQQEKFYTDLFHALCGRSIVSDADGAYMDDTWNNGQVKNIPTDENGDPEFAMYNYDALWLTQWNLNSVLGMAYPEIYSSIVKSQLQMYDDGGLLPRAPVAGNYSMVMTGSPITNFISGAWNKGIRDFDIDKAFDAMLDAQSLGGLYDKASSDYLNWGTGGNRSYLDLGYVANGATGQSAGQTLEYAHQDWVLGQLATQLDKQGINASQFATATASSQLDDKHAAERAVDGRPLRAPTDVEWRSSGEQNPWVELAWDEPRTIDHVVLNDLADPDDNARAGELLFSDGSSVAVDDIPADGSDKVVEFDPRTVDSVRFTATGGEGENVGLSEIEAWDDTGLGDYLTERSQNWRNVFDEEVGFARARNADGSWRANFDPMSSSGFNQANSWQSTWFTTHDVMGLANEMGGEAAYADKLNYAFEQSGMGQYIGGYGDSAVNYGNQPGLEMAHLFNYVGYPWLSQKWVREIKEEVYGSTATDDGYGHHDEDQGQMGALSALMAMGLFEVTGAGLENPVYDITSPVFDEITITLDRDYYEGEEFRIVTHDNSAENLYIQSAELNGQRLDNAWFGHDEFAAGGTLELWMGAEPNKSWGVDELPPSESASEGKQPVFASDIELAGPDQIAEPYSSTAYDATVTPDDTLLKEVYWSVTEPDGSKTDKATIDRFSGVLTVNHRDGQVAVTVRSADSGGANATQMVDIALDPDLLRGNAARWPGVTATASSQYNSGYAPAKAFDGVIGQKDKGDWASKGEKNPWIELKWPEPVQADKIILYDRPSVDDANGGSLTFSDGSSVSVDGIPADGSARVIDFEMRSFDSVRFQVEGGSGPNVGLSEFEVYALPYAPGAPQNVVAEAADRSAVVSWEPPESDGGVPITGYLVTPYQGDVALEPLEAAGHSAELTVPDLVLGETYRFSVTALNLGGAGEESALTEPVRIGPPAWEKGTAYDTGDEVSYEGAVYVAQWWTKEVPGASPTGSWMEQGVLSSCAEGDVAAWTASQVYKGGEHVVLDGEVFEAKWWTRNQQPGGLWGPWELIGEC</sequence>
<dbReference type="InterPro" id="IPR008928">
    <property type="entry name" value="6-hairpin_glycosidase_sf"/>
</dbReference>
<dbReference type="InterPro" id="IPR036573">
    <property type="entry name" value="CBM_sf_5/12"/>
</dbReference>
<dbReference type="SUPFAM" id="SSF49265">
    <property type="entry name" value="Fibronectin type III"/>
    <property type="match status" value="1"/>
</dbReference>
<dbReference type="SUPFAM" id="SSF48208">
    <property type="entry name" value="Six-hairpin glycosidases"/>
    <property type="match status" value="1"/>
</dbReference>
<proteinExistence type="predicted"/>
<dbReference type="Pfam" id="PF07971">
    <property type="entry name" value="Glyco_hydro_92"/>
    <property type="match status" value="2"/>
</dbReference>
<dbReference type="GO" id="GO:0030246">
    <property type="term" value="F:carbohydrate binding"/>
    <property type="evidence" value="ECO:0007669"/>
    <property type="project" value="InterPro"/>
</dbReference>
<dbReference type="SMART" id="SM00060">
    <property type="entry name" value="FN3"/>
    <property type="match status" value="2"/>
</dbReference>
<dbReference type="Gene3D" id="1.20.1050.60">
    <property type="entry name" value="alpha-1,2-mannosidase"/>
    <property type="match status" value="1"/>
</dbReference>
<dbReference type="SUPFAM" id="SSF51055">
    <property type="entry name" value="Carbohydrate binding domain"/>
    <property type="match status" value="2"/>
</dbReference>
<dbReference type="GO" id="GO:0006516">
    <property type="term" value="P:glycoprotein catabolic process"/>
    <property type="evidence" value="ECO:0007669"/>
    <property type="project" value="TreeGrafter"/>
</dbReference>
<evidence type="ECO:0000259" key="5">
    <source>
        <dbReference type="PROSITE" id="PS50853"/>
    </source>
</evidence>
<keyword evidence="4" id="KW-0732">Signal</keyword>
<dbReference type="Gene3D" id="2.60.40.10">
    <property type="entry name" value="Immunoglobulins"/>
    <property type="match status" value="1"/>
</dbReference>
<accession>A0A511AHT6</accession>
<dbReference type="PROSITE" id="PS50853">
    <property type="entry name" value="FN3"/>
    <property type="match status" value="1"/>
</dbReference>